<evidence type="ECO:0000259" key="1">
    <source>
        <dbReference type="Pfam" id="PF07727"/>
    </source>
</evidence>
<dbReference type="ExpressionAtlas" id="A0A2K3L9G5">
    <property type="expression patterns" value="baseline"/>
</dbReference>
<reference evidence="2 3" key="2">
    <citation type="journal article" date="2017" name="Front. Plant Sci.">
        <title>Gene Classification and Mining of Molecular Markers Useful in Red Clover (Trifolium pratense) Breeding.</title>
        <authorList>
            <person name="Istvanek J."/>
            <person name="Dluhosova J."/>
            <person name="Dluhos P."/>
            <person name="Patkova L."/>
            <person name="Nedelnik J."/>
            <person name="Repkova J."/>
        </authorList>
    </citation>
    <scope>NUCLEOTIDE SEQUENCE [LARGE SCALE GENOMIC DNA]</scope>
    <source>
        <strain evidence="3">cv. Tatra</strain>
        <tissue evidence="2">Young leaves</tissue>
    </source>
</reference>
<organism evidence="2 3">
    <name type="scientific">Trifolium pratense</name>
    <name type="common">Red clover</name>
    <dbReference type="NCBI Taxonomy" id="57577"/>
    <lineage>
        <taxon>Eukaryota</taxon>
        <taxon>Viridiplantae</taxon>
        <taxon>Streptophyta</taxon>
        <taxon>Embryophyta</taxon>
        <taxon>Tracheophyta</taxon>
        <taxon>Spermatophyta</taxon>
        <taxon>Magnoliopsida</taxon>
        <taxon>eudicotyledons</taxon>
        <taxon>Gunneridae</taxon>
        <taxon>Pentapetalae</taxon>
        <taxon>rosids</taxon>
        <taxon>fabids</taxon>
        <taxon>Fabales</taxon>
        <taxon>Fabaceae</taxon>
        <taxon>Papilionoideae</taxon>
        <taxon>50 kb inversion clade</taxon>
        <taxon>NPAAA clade</taxon>
        <taxon>Hologalegina</taxon>
        <taxon>IRL clade</taxon>
        <taxon>Trifolieae</taxon>
        <taxon>Trifolium</taxon>
    </lineage>
</organism>
<evidence type="ECO:0000313" key="3">
    <source>
        <dbReference type="Proteomes" id="UP000236291"/>
    </source>
</evidence>
<gene>
    <name evidence="2" type="ORF">L195_g031097</name>
</gene>
<dbReference type="PANTHER" id="PTHR11439:SF455">
    <property type="entry name" value="RLK (RECEPTOR-LIKE PROTEIN KINASE) 8, PUTATIVE-RELATED"/>
    <property type="match status" value="1"/>
</dbReference>
<proteinExistence type="predicted"/>
<dbReference type="InterPro" id="IPR043502">
    <property type="entry name" value="DNA/RNA_pol_sf"/>
</dbReference>
<comment type="caution">
    <text evidence="2">The sequence shown here is derived from an EMBL/GenBank/DDBJ whole genome shotgun (WGS) entry which is preliminary data.</text>
</comment>
<dbReference type="CDD" id="cd09272">
    <property type="entry name" value="RNase_HI_RT_Ty1"/>
    <property type="match status" value="1"/>
</dbReference>
<dbReference type="SUPFAM" id="SSF56672">
    <property type="entry name" value="DNA/RNA polymerases"/>
    <property type="match status" value="1"/>
</dbReference>
<feature type="domain" description="Reverse transcriptase Ty1/copia-type" evidence="1">
    <location>
        <begin position="11"/>
        <end position="254"/>
    </location>
</feature>
<sequence length="499" mass="56268">MQSEYQALVDNNTWTLVPLPPHKKAIGCKWIFRVKENPDGSINKYKARLVAKGFLQTPGFDFTETFSPVIKPVTVRLILTLAITYKWSVQQIDINNAFLNGLLQEEVYMSQPAGFENSDKTLVCKLHKSLYGLKQAPRAWYERLTHTLLQMGFVKSRCDPSLLVHHKHGACTYVLVYVDDILITGSDSHLVKDLIHKLNVKFALKQLGELDYFLGIEVHHKPSGGLLLHQTKYVKDLLIKTNMDNCKPIGSPMVSSCRLTKFGTDAMTNATLYRSTVGALQYATLTRPDIAYSVNKVCQFMAHPLESHWKAVKRILRYLKGTLNHGLLLQPSLSSPPFSLRAYSDADWATDQDDRRSTSGSCIYFGSNLISWASKKQQLVARSSTEAEYRSMANTTAELLWIQSILQELQVSYHTPTLLCDNLSAVSLAHNPVLHSRTKHIELDIHFVRERVLSKQLNVLHVPAADQLADPLTKPLSPSNYASIRHKLKVFPCVETPCV</sequence>
<protein>
    <submittedName>
        <fullName evidence="2">Retrovirus-related Pol polyprotein from transposon TNT 1-94</fullName>
    </submittedName>
</protein>
<dbReference type="InterPro" id="IPR013103">
    <property type="entry name" value="RVT_2"/>
</dbReference>
<dbReference type="PANTHER" id="PTHR11439">
    <property type="entry name" value="GAG-POL-RELATED RETROTRANSPOSON"/>
    <property type="match status" value="1"/>
</dbReference>
<name>A0A2K3L9G5_TRIPR</name>
<dbReference type="EMBL" id="ASHM01028625">
    <property type="protein sequence ID" value="PNX75166.1"/>
    <property type="molecule type" value="Genomic_DNA"/>
</dbReference>
<dbReference type="Proteomes" id="UP000236291">
    <property type="component" value="Unassembled WGS sequence"/>
</dbReference>
<dbReference type="Pfam" id="PF07727">
    <property type="entry name" value="RVT_2"/>
    <property type="match status" value="1"/>
</dbReference>
<reference evidence="2 3" key="1">
    <citation type="journal article" date="2014" name="Am. J. Bot.">
        <title>Genome assembly and annotation for red clover (Trifolium pratense; Fabaceae).</title>
        <authorList>
            <person name="Istvanek J."/>
            <person name="Jaros M."/>
            <person name="Krenek A."/>
            <person name="Repkova J."/>
        </authorList>
    </citation>
    <scope>NUCLEOTIDE SEQUENCE [LARGE SCALE GENOMIC DNA]</scope>
    <source>
        <strain evidence="3">cv. Tatra</strain>
        <tissue evidence="2">Young leaves</tissue>
    </source>
</reference>
<evidence type="ECO:0000313" key="2">
    <source>
        <dbReference type="EMBL" id="PNX75166.1"/>
    </source>
</evidence>
<accession>A0A2K3L9G5</accession>
<dbReference type="AlphaFoldDB" id="A0A2K3L9G5"/>